<gene>
    <name evidence="1" type="ORF">GCM10009533_66940</name>
</gene>
<sequence length="164" mass="16988">MVAGVVVAMGERIVSALVPQSTGARSRVPAEIRRMRSRLPLAEVMPVPGDASWVYGIGRVDASGRIAENTVVRALGWAAGDHVSVSVRGGAAVVRRDPQGVFTIPAVARVLLPGPVRTRVGVSAGDRLLLAADPAQDVVVTFPMRALDAVLAPHTSSLVGGELS</sequence>
<evidence type="ECO:0000313" key="2">
    <source>
        <dbReference type="Proteomes" id="UP001500729"/>
    </source>
</evidence>
<organism evidence="1 2">
    <name type="scientific">Saccharopolyspora erythraea</name>
    <name type="common">Streptomyces erythraeus</name>
    <dbReference type="NCBI Taxonomy" id="1836"/>
    <lineage>
        <taxon>Bacteria</taxon>
        <taxon>Bacillati</taxon>
        <taxon>Actinomycetota</taxon>
        <taxon>Actinomycetes</taxon>
        <taxon>Pseudonocardiales</taxon>
        <taxon>Pseudonocardiaceae</taxon>
        <taxon>Saccharopolyspora</taxon>
    </lineage>
</organism>
<dbReference type="EMBL" id="BAAAGS010000087">
    <property type="protein sequence ID" value="GAA0560523.1"/>
    <property type="molecule type" value="Genomic_DNA"/>
</dbReference>
<name>A0ABP3P9T6_SACER</name>
<proteinExistence type="predicted"/>
<accession>A0ABP3P9T6</accession>
<comment type="caution">
    <text evidence="1">The sequence shown here is derived from an EMBL/GenBank/DDBJ whole genome shotgun (WGS) entry which is preliminary data.</text>
</comment>
<evidence type="ECO:0000313" key="1">
    <source>
        <dbReference type="EMBL" id="GAA0560523.1"/>
    </source>
</evidence>
<reference evidence="2" key="1">
    <citation type="journal article" date="2019" name="Int. J. Syst. Evol. Microbiol.">
        <title>The Global Catalogue of Microorganisms (GCM) 10K type strain sequencing project: providing services to taxonomists for standard genome sequencing and annotation.</title>
        <authorList>
            <consortium name="The Broad Institute Genomics Platform"/>
            <consortium name="The Broad Institute Genome Sequencing Center for Infectious Disease"/>
            <person name="Wu L."/>
            <person name="Ma J."/>
        </authorList>
    </citation>
    <scope>NUCLEOTIDE SEQUENCE [LARGE SCALE GENOMIC DNA]</scope>
    <source>
        <strain evidence="2">JCM 10303</strain>
    </source>
</reference>
<dbReference type="Proteomes" id="UP001500729">
    <property type="component" value="Unassembled WGS sequence"/>
</dbReference>
<protein>
    <submittedName>
        <fullName evidence="1">Uncharacterized protein</fullName>
    </submittedName>
</protein>
<keyword evidence="2" id="KW-1185">Reference proteome</keyword>